<dbReference type="InterPro" id="IPR010201">
    <property type="entry name" value="HflK"/>
</dbReference>
<dbReference type="eggNOG" id="COG0330">
    <property type="taxonomic scope" value="Bacteria"/>
</dbReference>
<dbReference type="GO" id="GO:0016020">
    <property type="term" value="C:membrane"/>
    <property type="evidence" value="ECO:0007669"/>
    <property type="project" value="UniProtKB-SubCell"/>
</dbReference>
<comment type="subcellular location">
    <subcellularLocation>
        <location evidence="1 6">Membrane</location>
    </subcellularLocation>
</comment>
<dbReference type="RefSeq" id="WP_011993876.1">
    <property type="nucleotide sequence ID" value="NC_009718.1"/>
</dbReference>
<gene>
    <name evidence="8" type="ordered locus">Fnod_0702</name>
</gene>
<dbReference type="InterPro" id="IPR001972">
    <property type="entry name" value="Stomatin_HflK_fam"/>
</dbReference>
<dbReference type="STRING" id="381764.Fnod_0702"/>
<accession>A7HKX4</accession>
<dbReference type="AlphaFoldDB" id="A7HKX4"/>
<dbReference type="OrthoDB" id="9779595at2"/>
<dbReference type="InterPro" id="IPR001107">
    <property type="entry name" value="Band_7"/>
</dbReference>
<feature type="domain" description="Band 7" evidence="7">
    <location>
        <begin position="21"/>
        <end position="197"/>
    </location>
</feature>
<reference evidence="8 9" key="2">
    <citation type="journal article" date="2009" name="Proc. Natl. Acad. Sci. U.S.A.">
        <title>On the chimeric nature, thermophilic origin, and phylogenetic placement of the Thermotogales.</title>
        <authorList>
            <person name="Zhaxybayeva O."/>
            <person name="Swithers K.S."/>
            <person name="Lapierre P."/>
            <person name="Fournier G.P."/>
            <person name="Bickhart D.M."/>
            <person name="DeBoy R.T."/>
            <person name="Nelson K.E."/>
            <person name="Nesbo C.L."/>
            <person name="Doolittle W.F."/>
            <person name="Gogarten J.P."/>
            <person name="Noll K.M."/>
        </authorList>
    </citation>
    <scope>NUCLEOTIDE SEQUENCE [LARGE SCALE GENOMIC DNA]</scope>
    <source>
        <strain evidence="9">ATCC 35602 / DSM 5306 / Rt17-B1</strain>
    </source>
</reference>
<proteinExistence type="inferred from homology"/>
<comment type="function">
    <text evidence="6">HflC and HflK could encode or regulate a protease.</text>
</comment>
<reference evidence="8 9" key="1">
    <citation type="submission" date="2007-07" db="EMBL/GenBank/DDBJ databases">
        <title>Complete sequence of Fervidobacterium nodosum Rt17-B1.</title>
        <authorList>
            <consortium name="US DOE Joint Genome Institute"/>
            <person name="Copeland A."/>
            <person name="Lucas S."/>
            <person name="Lapidus A."/>
            <person name="Barry K."/>
            <person name="Glavina del Rio T."/>
            <person name="Dalin E."/>
            <person name="Tice H."/>
            <person name="Pitluck S."/>
            <person name="Saunders E."/>
            <person name="Brettin T."/>
            <person name="Bruce D."/>
            <person name="Detter J.C."/>
            <person name="Han C."/>
            <person name="Schmutz J."/>
            <person name="Larimer F."/>
            <person name="Land M."/>
            <person name="Hauser L."/>
            <person name="Kyrpides N."/>
            <person name="Mikhailova N."/>
            <person name="Nelson K."/>
            <person name="Gogarten J.P."/>
            <person name="Noll K."/>
            <person name="Richardson P."/>
        </authorList>
    </citation>
    <scope>NUCLEOTIDE SEQUENCE [LARGE SCALE GENOMIC DNA]</scope>
    <source>
        <strain evidence="9">ATCC 35602 / DSM 5306 / Rt17-B1</strain>
    </source>
</reference>
<dbReference type="PANTHER" id="PTHR43327">
    <property type="entry name" value="STOMATIN-LIKE PROTEIN 2, MITOCHONDRIAL"/>
    <property type="match status" value="1"/>
</dbReference>
<keyword evidence="3 6" id="KW-0812">Transmembrane</keyword>
<dbReference type="PRINTS" id="PR00721">
    <property type="entry name" value="STOMATIN"/>
</dbReference>
<evidence type="ECO:0000313" key="9">
    <source>
        <dbReference type="Proteomes" id="UP000002415"/>
    </source>
</evidence>
<dbReference type="Proteomes" id="UP000002415">
    <property type="component" value="Chromosome"/>
</dbReference>
<evidence type="ECO:0000256" key="1">
    <source>
        <dbReference type="ARBA" id="ARBA00004370"/>
    </source>
</evidence>
<keyword evidence="9" id="KW-1185">Reference proteome</keyword>
<evidence type="ECO:0000256" key="5">
    <source>
        <dbReference type="ARBA" id="ARBA00023136"/>
    </source>
</evidence>
<dbReference type="InterPro" id="IPR036013">
    <property type="entry name" value="Band_7/SPFH_dom_sf"/>
</dbReference>
<sequence>MKSRIILITIFIVIILIYLGTGVFQVNPSEVALIKTFGKFTGTVGPGIHIHAPIPFQSHVIVDVQTIRKEEIGFRTVGDRKYESRDVEALMLTADGNIVSVEAVVSYKVSDPVKFAFRIKDPSNLVKFTTESALRDRISKRNVDDILTQEREKVADEVLEIVQNLLDKYQAGVKIVNVLLQEVVPPAEVVSAFDDVNNAKQDKERYINEANKYANNLIPKVEGEALKIVLEAESYAQQQVLKAQGETQRYLALLEEYRKAPMITETRLRLSTLQEVLPKAKKIMVMDNSQKITVLSLDQLLGGDSK</sequence>
<keyword evidence="5 6" id="KW-0472">Membrane</keyword>
<dbReference type="CDD" id="cd03404">
    <property type="entry name" value="SPFH_HflK"/>
    <property type="match status" value="1"/>
</dbReference>
<feature type="transmembrane region" description="Helical" evidence="6">
    <location>
        <begin position="5"/>
        <end position="24"/>
    </location>
</feature>
<dbReference type="Gene3D" id="3.30.479.30">
    <property type="entry name" value="Band 7 domain"/>
    <property type="match status" value="1"/>
</dbReference>
<dbReference type="SMART" id="SM00244">
    <property type="entry name" value="PHB"/>
    <property type="match status" value="1"/>
</dbReference>
<dbReference type="PANTHER" id="PTHR43327:SF2">
    <property type="entry name" value="MODULATOR OF FTSH PROTEASE HFLK"/>
    <property type="match status" value="1"/>
</dbReference>
<keyword evidence="4 6" id="KW-1133">Transmembrane helix</keyword>
<protein>
    <recommendedName>
        <fullName evidence="6">Protein HflK</fullName>
    </recommendedName>
</protein>
<dbReference type="Pfam" id="PF01145">
    <property type="entry name" value="Band_7"/>
    <property type="match status" value="1"/>
</dbReference>
<dbReference type="SUPFAM" id="SSF117892">
    <property type="entry name" value="Band 7/SPFH domain"/>
    <property type="match status" value="1"/>
</dbReference>
<dbReference type="HOGENOM" id="CLU_039173_0_1_0"/>
<evidence type="ECO:0000259" key="7">
    <source>
        <dbReference type="SMART" id="SM00244"/>
    </source>
</evidence>
<dbReference type="NCBIfam" id="TIGR01933">
    <property type="entry name" value="hflK"/>
    <property type="match status" value="1"/>
</dbReference>
<dbReference type="EMBL" id="CP000771">
    <property type="protein sequence ID" value="ABS60557.1"/>
    <property type="molecule type" value="Genomic_DNA"/>
</dbReference>
<name>A7HKX4_FERNB</name>
<evidence type="ECO:0000256" key="3">
    <source>
        <dbReference type="ARBA" id="ARBA00022692"/>
    </source>
</evidence>
<dbReference type="InterPro" id="IPR050710">
    <property type="entry name" value="Band7/mec-2_domain"/>
</dbReference>
<organism evidence="8 9">
    <name type="scientific">Fervidobacterium nodosum (strain ATCC 35602 / DSM 5306 / Rt17-B1)</name>
    <dbReference type="NCBI Taxonomy" id="381764"/>
    <lineage>
        <taxon>Bacteria</taxon>
        <taxon>Thermotogati</taxon>
        <taxon>Thermotogota</taxon>
        <taxon>Thermotogae</taxon>
        <taxon>Thermotogales</taxon>
        <taxon>Fervidobacteriaceae</taxon>
        <taxon>Fervidobacterium</taxon>
    </lineage>
</organism>
<comment type="similarity">
    <text evidence="2 6">Belongs to the band 7/mec-2 family. HflK subfamily.</text>
</comment>
<evidence type="ECO:0000256" key="6">
    <source>
        <dbReference type="RuleBase" id="RU364113"/>
    </source>
</evidence>
<dbReference type="KEGG" id="fno:Fnod_0702"/>
<comment type="subunit">
    <text evidence="6">HflC and HflK may interact to form a multimeric complex.</text>
</comment>
<evidence type="ECO:0000256" key="2">
    <source>
        <dbReference type="ARBA" id="ARBA00006971"/>
    </source>
</evidence>
<evidence type="ECO:0000313" key="8">
    <source>
        <dbReference type="EMBL" id="ABS60557.1"/>
    </source>
</evidence>
<evidence type="ECO:0000256" key="4">
    <source>
        <dbReference type="ARBA" id="ARBA00022989"/>
    </source>
</evidence>